<evidence type="ECO:0000313" key="3">
    <source>
        <dbReference type="EMBL" id="KYO42500.1"/>
    </source>
</evidence>
<dbReference type="eggNOG" id="KOG3044">
    <property type="taxonomic scope" value="Eukaryota"/>
</dbReference>
<dbReference type="InterPro" id="IPR018613">
    <property type="entry name" value="Ccdc97-like"/>
</dbReference>
<dbReference type="OrthoDB" id="333176at2759"/>
<dbReference type="Proteomes" id="UP000050525">
    <property type="component" value="Unassembled WGS sequence"/>
</dbReference>
<accession>A0A151P0S3</accession>
<dbReference type="STRING" id="8496.A0A151P0S3"/>
<dbReference type="InterPro" id="IPR040233">
    <property type="entry name" value="CCD97-like_C"/>
</dbReference>
<reference evidence="3 4" key="1">
    <citation type="journal article" date="2012" name="Genome Biol.">
        <title>Sequencing three crocodilian genomes to illuminate the evolution of archosaurs and amniotes.</title>
        <authorList>
            <person name="St John J.A."/>
            <person name="Braun E.L."/>
            <person name="Isberg S.R."/>
            <person name="Miles L.G."/>
            <person name="Chong A.Y."/>
            <person name="Gongora J."/>
            <person name="Dalzell P."/>
            <person name="Moran C."/>
            <person name="Bed'hom B."/>
            <person name="Abzhanov A."/>
            <person name="Burgess S.C."/>
            <person name="Cooksey A.M."/>
            <person name="Castoe T.A."/>
            <person name="Crawford N.G."/>
            <person name="Densmore L.D."/>
            <person name="Drew J.C."/>
            <person name="Edwards S.V."/>
            <person name="Faircloth B.C."/>
            <person name="Fujita M.K."/>
            <person name="Greenwold M.J."/>
            <person name="Hoffmann F.G."/>
            <person name="Howard J.M."/>
            <person name="Iguchi T."/>
            <person name="Janes D.E."/>
            <person name="Khan S.Y."/>
            <person name="Kohno S."/>
            <person name="de Koning A.J."/>
            <person name="Lance S.L."/>
            <person name="McCarthy F.M."/>
            <person name="McCormack J.E."/>
            <person name="Merchant M.E."/>
            <person name="Peterson D.G."/>
            <person name="Pollock D.D."/>
            <person name="Pourmand N."/>
            <person name="Raney B.J."/>
            <person name="Roessler K.A."/>
            <person name="Sanford J.R."/>
            <person name="Sawyer R.H."/>
            <person name="Schmidt C.J."/>
            <person name="Triplett E.W."/>
            <person name="Tuberville T.D."/>
            <person name="Venegas-Anaya M."/>
            <person name="Howard J.T."/>
            <person name="Jarvis E.D."/>
            <person name="Guillette L.J.Jr."/>
            <person name="Glenn T.C."/>
            <person name="Green R.E."/>
            <person name="Ray D.A."/>
        </authorList>
    </citation>
    <scope>NUCLEOTIDE SEQUENCE [LARGE SCALE GENOMIC DNA]</scope>
    <source>
        <strain evidence="3">KSC_2009_1</strain>
    </source>
</reference>
<dbReference type="EMBL" id="AKHW03001425">
    <property type="protein sequence ID" value="KYO42500.1"/>
    <property type="molecule type" value="Genomic_DNA"/>
</dbReference>
<dbReference type="Pfam" id="PF09747">
    <property type="entry name" value="CCD97-like_C"/>
    <property type="match status" value="1"/>
</dbReference>
<organism evidence="3 4">
    <name type="scientific">Alligator mississippiensis</name>
    <name type="common">American alligator</name>
    <dbReference type="NCBI Taxonomy" id="8496"/>
    <lineage>
        <taxon>Eukaryota</taxon>
        <taxon>Metazoa</taxon>
        <taxon>Chordata</taxon>
        <taxon>Craniata</taxon>
        <taxon>Vertebrata</taxon>
        <taxon>Euteleostomi</taxon>
        <taxon>Archelosauria</taxon>
        <taxon>Archosauria</taxon>
        <taxon>Crocodylia</taxon>
        <taxon>Alligatoridae</taxon>
        <taxon>Alligatorinae</taxon>
        <taxon>Alligator</taxon>
    </lineage>
</organism>
<evidence type="ECO:0000313" key="4">
    <source>
        <dbReference type="Proteomes" id="UP000050525"/>
    </source>
</evidence>
<comment type="caution">
    <text evidence="3">The sequence shown here is derived from an EMBL/GenBank/DDBJ whole genome shotgun (WGS) entry which is preliminary data.</text>
</comment>
<feature type="region of interest" description="Disordered" evidence="1">
    <location>
        <begin position="169"/>
        <end position="199"/>
    </location>
</feature>
<evidence type="ECO:0000256" key="1">
    <source>
        <dbReference type="SAM" id="MobiDB-lite"/>
    </source>
</evidence>
<evidence type="ECO:0000259" key="2">
    <source>
        <dbReference type="Pfam" id="PF09747"/>
    </source>
</evidence>
<feature type="compositionally biased region" description="Acidic residues" evidence="1">
    <location>
        <begin position="170"/>
        <end position="194"/>
    </location>
</feature>
<dbReference type="KEGG" id="amj:106737109"/>
<dbReference type="PANTHER" id="PTHR31840">
    <property type="entry name" value="COILED-COIL DOMAIN-CONTAINING PROTEIN 97"/>
    <property type="match status" value="1"/>
</dbReference>
<feature type="domain" description="CCD97-like C-terminal" evidence="2">
    <location>
        <begin position="89"/>
        <end position="255"/>
    </location>
</feature>
<gene>
    <name evidence="3" type="primary">CCDC97</name>
    <name evidence="3" type="ORF">Y1Q_0011427</name>
</gene>
<dbReference type="PANTHER" id="PTHR31840:SF1">
    <property type="entry name" value="COILED-COIL DOMAIN-CONTAINING PROTEIN 97"/>
    <property type="match status" value="1"/>
</dbReference>
<protein>
    <submittedName>
        <fullName evidence="3">Coiled-coil domain-containing protein 97</fullName>
    </submittedName>
</protein>
<keyword evidence="4" id="KW-1185">Reference proteome</keyword>
<sequence length="263" mass="30262">MLAAVASSPLPVCSQQRGEPELTAGEKRALLEALYRQKPGLFLERFHRALRPPHLGCFAHLAGRYDVAFYCGEVQRAARQAHARTRTRNRRYAALQQLIRDGEYFSRGAMRARAPLLYQQYVGRYLSEAERRQELAQDRAREREQAGGCLLAGALLDCYQEQELLRAQQEQEEACREEEDEDSEEDEESEEDPDAWVPSAAEKAFLRQEFTSRMHQHFLDGRDGDFDYSAVDDNPELDDLDMVARDEEERYFDDEEPGPALDP</sequence>
<feature type="region of interest" description="Disordered" evidence="1">
    <location>
        <begin position="219"/>
        <end position="240"/>
    </location>
</feature>
<proteinExistence type="predicted"/>
<name>A0A151P0S3_ALLMI</name>
<dbReference type="AlphaFoldDB" id="A0A151P0S3"/>